<dbReference type="Proteomes" id="UP000266622">
    <property type="component" value="Unassembled WGS sequence"/>
</dbReference>
<evidence type="ECO:0000313" key="11">
    <source>
        <dbReference type="EMBL" id="RIB35210.1"/>
    </source>
</evidence>
<evidence type="ECO:0000256" key="10">
    <source>
        <dbReference type="SAM" id="Coils"/>
    </source>
</evidence>
<feature type="coiled-coil region" evidence="10">
    <location>
        <begin position="20"/>
        <end position="111"/>
    </location>
</feature>
<sequence length="117" mass="13873">MDEEIINKKLEEFEVLRQTYLAALYQKQRLEEELLEVENAIKELEGLTGEEKVFVMIGNVMIRKDKNNVLEELKEKRDVLNIRIKSIDKQESQLRERLTNLQNEIEKLIGTSKKDIK</sequence>
<evidence type="ECO:0000256" key="4">
    <source>
        <dbReference type="ARBA" id="ARBA00016304"/>
    </source>
</evidence>
<accession>A0A397WMD0</accession>
<evidence type="ECO:0000256" key="1">
    <source>
        <dbReference type="ARBA" id="ARBA00004496"/>
    </source>
</evidence>
<dbReference type="AlphaFoldDB" id="A0A397WMD0"/>
<evidence type="ECO:0000256" key="3">
    <source>
        <dbReference type="ARBA" id="ARBA00011716"/>
    </source>
</evidence>
<dbReference type="EMBL" id="MWMI01000004">
    <property type="protein sequence ID" value="RIB35210.1"/>
    <property type="molecule type" value="Genomic_DNA"/>
</dbReference>
<comment type="subcellular location">
    <subcellularLocation>
        <location evidence="1 9">Cytoplasm</location>
    </subcellularLocation>
</comment>
<dbReference type="InterPro" id="IPR002777">
    <property type="entry name" value="PFD_beta-like"/>
</dbReference>
<comment type="similarity">
    <text evidence="2 9">Belongs to the prefoldin subunit beta family.</text>
</comment>
<keyword evidence="10" id="KW-0175">Coiled coil</keyword>
<dbReference type="Pfam" id="PF01920">
    <property type="entry name" value="Prefoldin_2"/>
    <property type="match status" value="1"/>
</dbReference>
<evidence type="ECO:0000256" key="9">
    <source>
        <dbReference type="HAMAP-Rule" id="MF_00307"/>
    </source>
</evidence>
<dbReference type="GO" id="GO:0005737">
    <property type="term" value="C:cytoplasm"/>
    <property type="evidence" value="ECO:0007669"/>
    <property type="project" value="UniProtKB-SubCell"/>
</dbReference>
<proteinExistence type="inferred from homology"/>
<dbReference type="InterPro" id="IPR009053">
    <property type="entry name" value="Prefoldin"/>
</dbReference>
<evidence type="ECO:0000256" key="2">
    <source>
        <dbReference type="ARBA" id="ARBA00008045"/>
    </source>
</evidence>
<dbReference type="GO" id="GO:0016272">
    <property type="term" value="C:prefoldin complex"/>
    <property type="evidence" value="ECO:0007669"/>
    <property type="project" value="UniProtKB-UniRule"/>
</dbReference>
<organism evidence="11 12">
    <name type="scientific">Candidatus Nanoclepta minutus</name>
    <dbReference type="NCBI Taxonomy" id="1940235"/>
    <lineage>
        <taxon>Archaea</taxon>
        <taxon>Nanobdellota</taxon>
        <taxon>Candidatus Nanoclepta</taxon>
    </lineage>
</organism>
<evidence type="ECO:0000256" key="7">
    <source>
        <dbReference type="ARBA" id="ARBA00025077"/>
    </source>
</evidence>
<comment type="caution">
    <text evidence="11">The sequence shown here is derived from an EMBL/GenBank/DDBJ whole genome shotgun (WGS) entry which is preliminary data.</text>
</comment>
<comment type="function">
    <text evidence="7 9">Molecular chaperone capable of stabilizing a range of proteins. Seems to fulfill an ATP-independent, HSP70-like function in archaeal de novo protein folding.</text>
</comment>
<dbReference type="GO" id="GO:0006457">
    <property type="term" value="P:protein folding"/>
    <property type="evidence" value="ECO:0007669"/>
    <property type="project" value="UniProtKB-UniRule"/>
</dbReference>
<dbReference type="GO" id="GO:0051082">
    <property type="term" value="F:unfolded protein binding"/>
    <property type="evidence" value="ECO:0007669"/>
    <property type="project" value="UniProtKB-UniRule"/>
</dbReference>
<dbReference type="Gene3D" id="1.10.287.370">
    <property type="match status" value="1"/>
</dbReference>
<evidence type="ECO:0000313" key="12">
    <source>
        <dbReference type="Proteomes" id="UP000266622"/>
    </source>
</evidence>
<evidence type="ECO:0000256" key="6">
    <source>
        <dbReference type="ARBA" id="ARBA00023186"/>
    </source>
</evidence>
<reference evidence="11 12" key="1">
    <citation type="journal article" date="2018" name="Syst. Appl. Microbiol.">
        <title>A new symbiotic nanoarchaeote (Candidatus Nanoclepta minutus) and its host (Zestosphaera tikiterensis gen. nov., sp. nov.) from a New Zealand hot spring.</title>
        <authorList>
            <person name="St John E."/>
            <person name="Liu Y."/>
            <person name="Podar M."/>
            <person name="Stott M.B."/>
            <person name="Meneghin J."/>
            <person name="Chen Z."/>
            <person name="Lagutin K."/>
            <person name="Mitchell K."/>
            <person name="Reysenbach A.L."/>
        </authorList>
    </citation>
    <scope>NUCLEOTIDE SEQUENCE [LARGE SCALE GENOMIC DNA]</scope>
    <source>
        <strain evidence="11">NZ3</strain>
    </source>
</reference>
<comment type="subunit">
    <text evidence="3 9">Heterohexamer of two alpha and four beta subunits.</text>
</comment>
<gene>
    <name evidence="9" type="primary">pfdB</name>
    <name evidence="11" type="ORF">BXU00_02680</name>
</gene>
<dbReference type="SUPFAM" id="SSF46579">
    <property type="entry name" value="Prefoldin"/>
    <property type="match status" value="1"/>
</dbReference>
<dbReference type="HAMAP" id="MF_00307">
    <property type="entry name" value="PfdB"/>
    <property type="match status" value="1"/>
</dbReference>
<evidence type="ECO:0000256" key="8">
    <source>
        <dbReference type="ARBA" id="ARBA00033461"/>
    </source>
</evidence>
<name>A0A397WMD0_9ARCH</name>
<evidence type="ECO:0000256" key="5">
    <source>
        <dbReference type="ARBA" id="ARBA00022490"/>
    </source>
</evidence>
<keyword evidence="6 9" id="KW-0143">Chaperone</keyword>
<keyword evidence="5 9" id="KW-0963">Cytoplasm</keyword>
<protein>
    <recommendedName>
        <fullName evidence="4 9">Prefoldin subunit beta</fullName>
    </recommendedName>
    <alternativeName>
        <fullName evidence="8 9">GimC subunit beta</fullName>
    </alternativeName>
</protein>
<dbReference type="InterPro" id="IPR012713">
    <property type="entry name" value="PfdB"/>
</dbReference>
<dbReference type="NCBIfam" id="TIGR02338">
    <property type="entry name" value="gimC_beta"/>
    <property type="match status" value="1"/>
</dbReference>